<evidence type="ECO:0000256" key="1">
    <source>
        <dbReference type="SAM" id="MobiDB-lite"/>
    </source>
</evidence>
<protein>
    <submittedName>
        <fullName evidence="2">Uncharacterized protein</fullName>
    </submittedName>
</protein>
<keyword evidence="3" id="KW-1185">Reference proteome</keyword>
<organism evidence="2 3">
    <name type="scientific">Blomia tropicalis</name>
    <name type="common">Mite</name>
    <dbReference type="NCBI Taxonomy" id="40697"/>
    <lineage>
        <taxon>Eukaryota</taxon>
        <taxon>Metazoa</taxon>
        <taxon>Ecdysozoa</taxon>
        <taxon>Arthropoda</taxon>
        <taxon>Chelicerata</taxon>
        <taxon>Arachnida</taxon>
        <taxon>Acari</taxon>
        <taxon>Acariformes</taxon>
        <taxon>Sarcoptiformes</taxon>
        <taxon>Astigmata</taxon>
        <taxon>Glycyphagoidea</taxon>
        <taxon>Echimyopodidae</taxon>
        <taxon>Blomia</taxon>
    </lineage>
</organism>
<feature type="region of interest" description="Disordered" evidence="1">
    <location>
        <begin position="312"/>
        <end position="352"/>
    </location>
</feature>
<reference evidence="2" key="1">
    <citation type="submission" date="2022-12" db="EMBL/GenBank/DDBJ databases">
        <title>Genome assemblies of Blomia tropicalis.</title>
        <authorList>
            <person name="Cui Y."/>
        </authorList>
    </citation>
    <scope>NUCLEOTIDE SEQUENCE</scope>
    <source>
        <tissue evidence="2">Adult mites</tissue>
    </source>
</reference>
<name>A0A9Q0M9Z5_BLOTA</name>
<gene>
    <name evidence="2" type="ORF">RDWZM_000387</name>
</gene>
<feature type="compositionally biased region" description="Low complexity" evidence="1">
    <location>
        <begin position="312"/>
        <end position="333"/>
    </location>
</feature>
<proteinExistence type="predicted"/>
<feature type="compositionally biased region" description="Basic and acidic residues" evidence="1">
    <location>
        <begin position="339"/>
        <end position="352"/>
    </location>
</feature>
<dbReference type="EMBL" id="JAPWDV010000001">
    <property type="protein sequence ID" value="KAJ6221842.1"/>
    <property type="molecule type" value="Genomic_DNA"/>
</dbReference>
<accession>A0A9Q0M9Z5</accession>
<evidence type="ECO:0000313" key="3">
    <source>
        <dbReference type="Proteomes" id="UP001142055"/>
    </source>
</evidence>
<sequence length="352" mass="40182">MDYSKDKIDDSINQAVPQSRVRFTRHRLNQIRHAIQQTKTDNANLIVVDQPSISQSPQPNIDETNMNIKSSYTQPFKSPSLDSKSFIDIPNEIMYKIFKYLPFEMIGKKRIVNMLLILKKRVVKLTRYFTLPEINYIVSFNDFHLIDSSSSGLSTTLDSNFSKSGEALISQTESESLSSATYNSCDQSKSSDSSSNNGSLSTYTSLQQLTNRKIKKLENSNKRARLIIKNLRENILVCKRKIGQNQKQLRRYRLRFDDFDKKIETTCSKLNSVLEELTRCKTEIQYLRSTSNLHESQESEESRLLIINSSHDSSSLQSSSSSLQNISSSNDASSLKRKLNIDDNGIKSSKKD</sequence>
<evidence type="ECO:0000313" key="2">
    <source>
        <dbReference type="EMBL" id="KAJ6221842.1"/>
    </source>
</evidence>
<dbReference type="Proteomes" id="UP001142055">
    <property type="component" value="Chromosome 1"/>
</dbReference>
<comment type="caution">
    <text evidence="2">The sequence shown here is derived from an EMBL/GenBank/DDBJ whole genome shotgun (WGS) entry which is preliminary data.</text>
</comment>
<dbReference type="AlphaFoldDB" id="A0A9Q0M9Z5"/>